<reference evidence="1 2" key="1">
    <citation type="journal article" date="2021" name="Microbiol. Resour. Announc.">
        <title>Complete Genome Sequences of Two Rhodococcus sp. Strains with Large and Linear Chromosomes, Isolated from Apple Rhizosphere.</title>
        <authorList>
            <person name="Benning S."/>
            <person name="Brugnone N."/>
            <person name="Siani R."/>
            <person name="Kublik S."/>
            <person name="Schloter M."/>
            <person name="Rad V."/>
        </authorList>
    </citation>
    <scope>NUCLEOTIDE SEQUENCE [LARGE SCALE GENOMIC DNA]</scope>
    <source>
        <strain evidence="1 2">R79</strain>
    </source>
</reference>
<organism evidence="1 2">
    <name type="scientific">Rhodococcus pseudokoreensis</name>
    <dbReference type="NCBI Taxonomy" id="2811421"/>
    <lineage>
        <taxon>Bacteria</taxon>
        <taxon>Bacillati</taxon>
        <taxon>Actinomycetota</taxon>
        <taxon>Actinomycetes</taxon>
        <taxon>Mycobacteriales</taxon>
        <taxon>Nocardiaceae</taxon>
        <taxon>Rhodococcus</taxon>
    </lineage>
</organism>
<name>A0A974WI45_9NOCA</name>
<dbReference type="EMBL" id="CP070619">
    <property type="protein sequence ID" value="QSE95808.1"/>
    <property type="molecule type" value="Genomic_DNA"/>
</dbReference>
<sequence>MRLVNPLVRRALTTRSLGRRIRRQGLIEFTGRRTGRILRVPVCLHHVGGDTLIFTERPWRFNFAGGAPVTVTHRGLVRRGRALLLEATPAEGGSAFRAALDDGASPFELGLKVPRGYVPSDAELAEIARSLIRVDYEA</sequence>
<evidence type="ECO:0000313" key="2">
    <source>
        <dbReference type="Proteomes" id="UP000662986"/>
    </source>
</evidence>
<proteinExistence type="predicted"/>
<reference evidence="1 2" key="2">
    <citation type="journal article" date="2022" name="Arch. Microbiol.">
        <title>Rhodococcus pseudokoreensis sp. nov. isolated from the rhizosphere of young M26 apple rootstocks.</title>
        <authorList>
            <person name="Kampfer P."/>
            <person name="Glaeser S.P."/>
            <person name="Blom J."/>
            <person name="Wolf J."/>
            <person name="Benning S."/>
            <person name="Schloter M."/>
            <person name="Neumann-Schaal M."/>
        </authorList>
    </citation>
    <scope>NUCLEOTIDE SEQUENCE [LARGE SCALE GENOMIC DNA]</scope>
    <source>
        <strain evidence="1 2">R79</strain>
    </source>
</reference>
<evidence type="ECO:0000313" key="1">
    <source>
        <dbReference type="EMBL" id="QSE95808.1"/>
    </source>
</evidence>
<gene>
    <name evidence="1" type="ORF">JWS13_44465</name>
</gene>
<accession>A0A974WI45</accession>
<dbReference type="Proteomes" id="UP000662986">
    <property type="component" value="Chromosome"/>
</dbReference>
<keyword evidence="2" id="KW-1185">Reference proteome</keyword>
<protein>
    <submittedName>
        <fullName evidence="1">GrhN</fullName>
    </submittedName>
</protein>